<protein>
    <recommendedName>
        <fullName evidence="8">Major facilitator superfamily (MFS) profile domain-containing protein</fullName>
    </recommendedName>
</protein>
<dbReference type="GeneID" id="96004339"/>
<feature type="transmembrane region" description="Helical" evidence="7">
    <location>
        <begin position="288"/>
        <end position="309"/>
    </location>
</feature>
<evidence type="ECO:0000256" key="5">
    <source>
        <dbReference type="ARBA" id="ARBA00022989"/>
    </source>
</evidence>
<dbReference type="GO" id="GO:0015791">
    <property type="term" value="P:polyol transmembrane transport"/>
    <property type="evidence" value="ECO:0007669"/>
    <property type="project" value="UniProtKB-ARBA"/>
</dbReference>
<evidence type="ECO:0000256" key="3">
    <source>
        <dbReference type="ARBA" id="ARBA00022448"/>
    </source>
</evidence>
<keyword evidence="4 7" id="KW-0812">Transmembrane</keyword>
<comment type="similarity">
    <text evidence="2">Belongs to the major facilitator superfamily. Sugar transporter (TC 2.A.1.1) family.</text>
</comment>
<keyword evidence="6 7" id="KW-0472">Membrane</keyword>
<feature type="transmembrane region" description="Helical" evidence="7">
    <location>
        <begin position="140"/>
        <end position="158"/>
    </location>
</feature>
<dbReference type="PRINTS" id="PR00171">
    <property type="entry name" value="SUGRTRNSPORT"/>
</dbReference>
<dbReference type="Gene3D" id="1.20.1250.20">
    <property type="entry name" value="MFS general substrate transporter like domains"/>
    <property type="match status" value="1"/>
</dbReference>
<evidence type="ECO:0000313" key="9">
    <source>
        <dbReference type="EMBL" id="KAL1588535.1"/>
    </source>
</evidence>
<dbReference type="EMBL" id="JAAQHG020000007">
    <property type="protein sequence ID" value="KAL1588535.1"/>
    <property type="molecule type" value="Genomic_DNA"/>
</dbReference>
<evidence type="ECO:0000256" key="6">
    <source>
        <dbReference type="ARBA" id="ARBA00023136"/>
    </source>
</evidence>
<feature type="transmembrane region" description="Helical" evidence="7">
    <location>
        <begin position="520"/>
        <end position="540"/>
    </location>
</feature>
<dbReference type="Pfam" id="PF00083">
    <property type="entry name" value="Sugar_tr"/>
    <property type="match status" value="1"/>
</dbReference>
<keyword evidence="5 7" id="KW-1133">Transmembrane helix</keyword>
<feature type="transmembrane region" description="Helical" evidence="7">
    <location>
        <begin position="222"/>
        <end position="245"/>
    </location>
</feature>
<feature type="domain" description="Major facilitator superfamily (MFS) profile" evidence="8">
    <location>
        <begin position="97"/>
        <end position="575"/>
    </location>
</feature>
<sequence>MVSQNTDQFFEFQNPFDEWDEEEVKEKAREFARGNGLHSYEDFFVRGGLLNLNPEAFQSIRQDGHRLSQEECNALNVEQCPKSGFDRFRQTRGLYLLVALCSAAAAVQGWDESAVNGAQIYYSQALSIGPDDVKFGLVNSAPYLFCTFSCLLTYPLNYRLGRRGAIFVTCLLSFASCLGQAFVQSWQQLFIARLLLGLGIGPKSATVPIYSAECAPAKVRGALVMMWQMWTAFGIMLGYAAGAVLHDVAGSGSEFQPKDSEGNLSLSHSCPDDSGESNLLRLACSWNWRLMLASPMVLPLIVAAYVYTLPESPRWLLNRAHNHPNERRRYEEAFDSLVRLRPTRLQAARDLFLIHHELQQIDYIAESSKRPLATLFTNGRSARALFASVTCMFFQQFCGVNVIAYYSTIILLRAGSQPTPALLGSLGFGVINFVFAFPAFWTIDTFGRRSLLLATFPLMALCHALIAIAFGVTKSNEDSPLRIGLTIASMYLFGIAYSPGEGPVPFVYAAESMPLYNRDIALAPVTSINWFLNFVIAISWPPLFKAFDQYGAFIWYAGWCIAGEVIILLTVPETKGLTLEELSYVFRVSTARHARLGIQQARAVMRWCLSPKKKLSVPVLEKRAPGPDMEMMRHG</sequence>
<feature type="transmembrane region" description="Helical" evidence="7">
    <location>
        <begin position="450"/>
        <end position="473"/>
    </location>
</feature>
<evidence type="ECO:0000256" key="1">
    <source>
        <dbReference type="ARBA" id="ARBA00004141"/>
    </source>
</evidence>
<feature type="transmembrane region" description="Helical" evidence="7">
    <location>
        <begin position="479"/>
        <end position="499"/>
    </location>
</feature>
<dbReference type="InterPro" id="IPR003663">
    <property type="entry name" value="Sugar/inositol_transpt"/>
</dbReference>
<evidence type="ECO:0000259" key="8">
    <source>
        <dbReference type="PROSITE" id="PS50850"/>
    </source>
</evidence>
<dbReference type="InterPro" id="IPR036259">
    <property type="entry name" value="MFS_trans_sf"/>
</dbReference>
<gene>
    <name evidence="9" type="ORF">WHR41_02895</name>
</gene>
<evidence type="ECO:0000313" key="10">
    <source>
        <dbReference type="Proteomes" id="UP000803884"/>
    </source>
</evidence>
<evidence type="ECO:0000256" key="2">
    <source>
        <dbReference type="ARBA" id="ARBA00010992"/>
    </source>
</evidence>
<dbReference type="AlphaFoldDB" id="A0AB34KZ12"/>
<reference evidence="9 10" key="1">
    <citation type="journal article" date="2020" name="Microbiol. Resour. Announc.">
        <title>Draft Genome Sequence of a Cladosporium Species Isolated from the Mesophotic Ascidian Didemnum maculosum.</title>
        <authorList>
            <person name="Gioti A."/>
            <person name="Siaperas R."/>
            <person name="Nikolaivits E."/>
            <person name="Le Goff G."/>
            <person name="Ouazzani J."/>
            <person name="Kotoulas G."/>
            <person name="Topakas E."/>
        </authorList>
    </citation>
    <scope>NUCLEOTIDE SEQUENCE [LARGE SCALE GENOMIC DNA]</scope>
    <source>
        <strain evidence="9 10">TM138-S3</strain>
    </source>
</reference>
<dbReference type="PANTHER" id="PTHR48020:SF25">
    <property type="entry name" value="SUGAR TRANSPORTER, PUTATIVE (AFU_ORTHOLOGUE AFUA_7G05830)-RELATED"/>
    <property type="match status" value="1"/>
</dbReference>
<dbReference type="InterPro" id="IPR050814">
    <property type="entry name" value="Myo-inositol_Transporter"/>
</dbReference>
<evidence type="ECO:0000256" key="4">
    <source>
        <dbReference type="ARBA" id="ARBA00022692"/>
    </source>
</evidence>
<comment type="subcellular location">
    <subcellularLocation>
        <location evidence="1">Membrane</location>
        <topology evidence="1">Multi-pass membrane protein</topology>
    </subcellularLocation>
</comment>
<dbReference type="Proteomes" id="UP000803884">
    <property type="component" value="Unassembled WGS sequence"/>
</dbReference>
<proteinExistence type="inferred from homology"/>
<dbReference type="GO" id="GO:0015798">
    <property type="term" value="P:myo-inositol transport"/>
    <property type="evidence" value="ECO:0007669"/>
    <property type="project" value="UniProtKB-ARBA"/>
</dbReference>
<feature type="transmembrane region" description="Helical" evidence="7">
    <location>
        <begin position="384"/>
        <end position="409"/>
    </location>
</feature>
<dbReference type="SUPFAM" id="SSF103473">
    <property type="entry name" value="MFS general substrate transporter"/>
    <property type="match status" value="1"/>
</dbReference>
<dbReference type="GO" id="GO:0016020">
    <property type="term" value="C:membrane"/>
    <property type="evidence" value="ECO:0007669"/>
    <property type="project" value="UniProtKB-SubCell"/>
</dbReference>
<dbReference type="PROSITE" id="PS50850">
    <property type="entry name" value="MFS"/>
    <property type="match status" value="1"/>
</dbReference>
<feature type="transmembrane region" description="Helical" evidence="7">
    <location>
        <begin position="552"/>
        <end position="571"/>
    </location>
</feature>
<dbReference type="RefSeq" id="XP_069231640.1">
    <property type="nucleotide sequence ID" value="XM_069371501.1"/>
</dbReference>
<keyword evidence="3" id="KW-0813">Transport</keyword>
<feature type="transmembrane region" description="Helical" evidence="7">
    <location>
        <begin position="93"/>
        <end position="110"/>
    </location>
</feature>
<organism evidence="9 10">
    <name type="scientific">Cladosporium halotolerans</name>
    <dbReference type="NCBI Taxonomy" id="1052096"/>
    <lineage>
        <taxon>Eukaryota</taxon>
        <taxon>Fungi</taxon>
        <taxon>Dikarya</taxon>
        <taxon>Ascomycota</taxon>
        <taxon>Pezizomycotina</taxon>
        <taxon>Dothideomycetes</taxon>
        <taxon>Dothideomycetidae</taxon>
        <taxon>Cladosporiales</taxon>
        <taxon>Cladosporiaceae</taxon>
        <taxon>Cladosporium</taxon>
    </lineage>
</organism>
<accession>A0AB34KZ12</accession>
<dbReference type="InterPro" id="IPR020846">
    <property type="entry name" value="MFS_dom"/>
</dbReference>
<keyword evidence="10" id="KW-1185">Reference proteome</keyword>
<dbReference type="InterPro" id="IPR005828">
    <property type="entry name" value="MFS_sugar_transport-like"/>
</dbReference>
<evidence type="ECO:0000256" key="7">
    <source>
        <dbReference type="SAM" id="Phobius"/>
    </source>
</evidence>
<dbReference type="PANTHER" id="PTHR48020">
    <property type="entry name" value="PROTON MYO-INOSITOL COTRANSPORTER"/>
    <property type="match status" value="1"/>
</dbReference>
<comment type="caution">
    <text evidence="9">The sequence shown here is derived from an EMBL/GenBank/DDBJ whole genome shotgun (WGS) entry which is preliminary data.</text>
</comment>
<name>A0AB34KZ12_9PEZI</name>
<feature type="transmembrane region" description="Helical" evidence="7">
    <location>
        <begin position="421"/>
        <end position="443"/>
    </location>
</feature>
<feature type="transmembrane region" description="Helical" evidence="7">
    <location>
        <begin position="189"/>
        <end position="210"/>
    </location>
</feature>
<dbReference type="GO" id="GO:0022857">
    <property type="term" value="F:transmembrane transporter activity"/>
    <property type="evidence" value="ECO:0007669"/>
    <property type="project" value="InterPro"/>
</dbReference>
<feature type="transmembrane region" description="Helical" evidence="7">
    <location>
        <begin position="165"/>
        <end position="183"/>
    </location>
</feature>